<dbReference type="RefSeq" id="WP_073155087.1">
    <property type="nucleotide sequence ID" value="NZ_FQVL01000007.1"/>
</dbReference>
<dbReference type="GO" id="GO:0019239">
    <property type="term" value="F:deaminase activity"/>
    <property type="evidence" value="ECO:0007669"/>
    <property type="project" value="TreeGrafter"/>
</dbReference>
<dbReference type="PANTHER" id="PTHR11803">
    <property type="entry name" value="2-IMINOBUTANOATE/2-IMINOPROPANOATE DEAMINASE RIDA"/>
    <property type="match status" value="1"/>
</dbReference>
<dbReference type="FunFam" id="3.30.1330.40:FF:000001">
    <property type="entry name" value="L-PSP family endoribonuclease"/>
    <property type="match status" value="1"/>
</dbReference>
<dbReference type="SUPFAM" id="SSF55298">
    <property type="entry name" value="YjgF-like"/>
    <property type="match status" value="1"/>
</dbReference>
<reference evidence="2 3" key="1">
    <citation type="submission" date="2016-11" db="EMBL/GenBank/DDBJ databases">
        <authorList>
            <person name="Jaros S."/>
            <person name="Januszkiewicz K."/>
            <person name="Wedrychowicz H."/>
        </authorList>
    </citation>
    <scope>NUCLEOTIDE SEQUENCE [LARGE SCALE GENOMIC DNA]</scope>
    <source>
        <strain evidence="2 3">DSM 44666</strain>
    </source>
</reference>
<dbReference type="Pfam" id="PF01042">
    <property type="entry name" value="Ribonuc_L-PSP"/>
    <property type="match status" value="1"/>
</dbReference>
<dbReference type="PANTHER" id="PTHR11803:SF58">
    <property type="entry name" value="PROTEIN HMF1-RELATED"/>
    <property type="match status" value="1"/>
</dbReference>
<gene>
    <name evidence="2" type="ORF">SAMN05444392_10777</name>
</gene>
<evidence type="ECO:0000313" key="2">
    <source>
        <dbReference type="EMBL" id="SHF07770.1"/>
    </source>
</evidence>
<dbReference type="NCBIfam" id="TIGR00004">
    <property type="entry name" value="Rid family detoxifying hydrolase"/>
    <property type="match status" value="1"/>
</dbReference>
<dbReference type="InterPro" id="IPR006175">
    <property type="entry name" value="YjgF/YER057c/UK114"/>
</dbReference>
<name>A0A1M4YPT6_9BACL</name>
<accession>A0A1M4YPT6</accession>
<dbReference type="CDD" id="cd00448">
    <property type="entry name" value="YjgF_YER057c_UK114_family"/>
    <property type="match status" value="1"/>
</dbReference>
<dbReference type="InterPro" id="IPR006056">
    <property type="entry name" value="RidA"/>
</dbReference>
<dbReference type="EMBL" id="FQVL01000007">
    <property type="protein sequence ID" value="SHF07770.1"/>
    <property type="molecule type" value="Genomic_DNA"/>
</dbReference>
<dbReference type="PROSITE" id="PS01094">
    <property type="entry name" value="UPF0076"/>
    <property type="match status" value="1"/>
</dbReference>
<sequence>MIRKPIETNHAPLPVGAFSQAIIANGWLYVSGQLPLHPITGKLIEGGTLEQTKQALQNALAIIEAAGLTVDDVIKVTIFLHDMDSYSKIDKLYREYFNHPYPARSLVPMGDLVRGGEVEIEMIAVYPSQLS</sequence>
<dbReference type="GO" id="GO:0005829">
    <property type="term" value="C:cytosol"/>
    <property type="evidence" value="ECO:0007669"/>
    <property type="project" value="TreeGrafter"/>
</dbReference>
<dbReference type="Gene3D" id="3.30.1330.40">
    <property type="entry name" value="RutC-like"/>
    <property type="match status" value="1"/>
</dbReference>
<comment type="similarity">
    <text evidence="1">Belongs to the RutC family.</text>
</comment>
<dbReference type="Proteomes" id="UP000184476">
    <property type="component" value="Unassembled WGS sequence"/>
</dbReference>
<evidence type="ECO:0000313" key="3">
    <source>
        <dbReference type="Proteomes" id="UP000184476"/>
    </source>
</evidence>
<protein>
    <submittedName>
        <fullName evidence="2">2-iminobutanoate/2-iminopropanoate deaminase</fullName>
    </submittedName>
</protein>
<keyword evidence="3" id="KW-1185">Reference proteome</keyword>
<evidence type="ECO:0000256" key="1">
    <source>
        <dbReference type="ARBA" id="ARBA00010552"/>
    </source>
</evidence>
<dbReference type="AlphaFoldDB" id="A0A1M4YPT6"/>
<dbReference type="STRING" id="112248.SAMN05444392_10777"/>
<proteinExistence type="inferred from homology"/>
<dbReference type="InterPro" id="IPR019897">
    <property type="entry name" value="RidA_CS"/>
</dbReference>
<dbReference type="InterPro" id="IPR035959">
    <property type="entry name" value="RutC-like_sf"/>
</dbReference>
<organism evidence="2 3">
    <name type="scientific">Seinonella peptonophila</name>
    <dbReference type="NCBI Taxonomy" id="112248"/>
    <lineage>
        <taxon>Bacteria</taxon>
        <taxon>Bacillati</taxon>
        <taxon>Bacillota</taxon>
        <taxon>Bacilli</taxon>
        <taxon>Bacillales</taxon>
        <taxon>Thermoactinomycetaceae</taxon>
        <taxon>Seinonella</taxon>
    </lineage>
</organism>